<evidence type="ECO:0000313" key="1">
    <source>
        <dbReference type="Proteomes" id="UP000046393"/>
    </source>
</evidence>
<reference evidence="2" key="1">
    <citation type="submission" date="2017-02" db="UniProtKB">
        <authorList>
            <consortium name="WormBaseParasite"/>
        </authorList>
    </citation>
    <scope>IDENTIFICATION</scope>
</reference>
<proteinExistence type="predicted"/>
<dbReference type="WBParaSite" id="SMUV_0000103901-mRNA-1">
    <property type="protein sequence ID" value="SMUV_0000103901-mRNA-1"/>
    <property type="gene ID" value="SMUV_0000103901"/>
</dbReference>
<name>A0A0N5AA72_9BILA</name>
<protein>
    <submittedName>
        <fullName evidence="2">L51_S25_CI-B8 domain-containing protein</fullName>
    </submittedName>
</protein>
<evidence type="ECO:0000313" key="2">
    <source>
        <dbReference type="WBParaSite" id="SMUV_0000103901-mRNA-1"/>
    </source>
</evidence>
<keyword evidence="1" id="KW-1185">Reference proteome</keyword>
<dbReference type="Gene3D" id="3.40.30.10">
    <property type="entry name" value="Glutaredoxin"/>
    <property type="match status" value="1"/>
</dbReference>
<accession>A0A0N5AA72</accession>
<organism evidence="1 2">
    <name type="scientific">Syphacia muris</name>
    <dbReference type="NCBI Taxonomy" id="451379"/>
    <lineage>
        <taxon>Eukaryota</taxon>
        <taxon>Metazoa</taxon>
        <taxon>Ecdysozoa</taxon>
        <taxon>Nematoda</taxon>
        <taxon>Chromadorea</taxon>
        <taxon>Rhabditida</taxon>
        <taxon>Spirurina</taxon>
        <taxon>Oxyuridomorpha</taxon>
        <taxon>Oxyuroidea</taxon>
        <taxon>Oxyuridae</taxon>
        <taxon>Syphacia</taxon>
    </lineage>
</organism>
<dbReference type="SUPFAM" id="SSF52833">
    <property type="entry name" value="Thioredoxin-like"/>
    <property type="match status" value="1"/>
</dbReference>
<dbReference type="STRING" id="451379.A0A0N5AA72"/>
<dbReference type="AlphaFoldDB" id="A0A0N5AA72"/>
<dbReference type="InterPro" id="IPR036249">
    <property type="entry name" value="Thioredoxin-like_sf"/>
</dbReference>
<dbReference type="Proteomes" id="UP000046393">
    <property type="component" value="Unplaced"/>
</dbReference>
<sequence>MYAVARRGIQPCNGRAAELIKFVPNFLELHLSWTHNSLIGEGVEQFVEEYLPKIRANNPQVKYVLKRSHVLWDPFVVGQWVVCFSYQYLRTRKRRCAWKSALQVLAMVEEMAVGGCFYPYPKQQVATCLPRGLEIWNTETMGHDVFKVYSRWKADPPDPNEIPVEKHPNYIIRFNTSKKHMK</sequence>